<organism evidence="2 3">
    <name type="scientific">Rhodovulum visakhapatnamense</name>
    <dbReference type="NCBI Taxonomy" id="364297"/>
    <lineage>
        <taxon>Bacteria</taxon>
        <taxon>Pseudomonadati</taxon>
        <taxon>Pseudomonadota</taxon>
        <taxon>Alphaproteobacteria</taxon>
        <taxon>Rhodobacterales</taxon>
        <taxon>Paracoccaceae</taxon>
        <taxon>Rhodovulum</taxon>
    </lineage>
</organism>
<keyword evidence="3" id="KW-1185">Reference proteome</keyword>
<protein>
    <recommendedName>
        <fullName evidence="4">Porin</fullName>
    </recommendedName>
</protein>
<feature type="chain" id="PRO_5046188031" description="Porin" evidence="1">
    <location>
        <begin position="21"/>
        <end position="80"/>
    </location>
</feature>
<evidence type="ECO:0000313" key="2">
    <source>
        <dbReference type="EMBL" id="MBL3578391.1"/>
    </source>
</evidence>
<feature type="signal peptide" evidence="1">
    <location>
        <begin position="1"/>
        <end position="20"/>
    </location>
</feature>
<dbReference type="Proteomes" id="UP000635853">
    <property type="component" value="Unassembled WGS sequence"/>
</dbReference>
<keyword evidence="1" id="KW-0732">Signal</keyword>
<reference evidence="3" key="1">
    <citation type="submission" date="2021-01" db="EMBL/GenBank/DDBJ databases">
        <title>Draft genomes of Rhodovulum sulfidophilum.</title>
        <authorList>
            <person name="Guzman M.S."/>
        </authorList>
    </citation>
    <scope>NUCLEOTIDE SEQUENCE [LARGE SCALE GENOMIC DNA]</scope>
    <source>
        <strain evidence="3">AB19</strain>
    </source>
</reference>
<proteinExistence type="predicted"/>
<comment type="caution">
    <text evidence="2">The sequence shown here is derived from an EMBL/GenBank/DDBJ whole genome shotgun (WGS) entry which is preliminary data.</text>
</comment>
<accession>A0ABS1RFI0</accession>
<evidence type="ECO:0008006" key="4">
    <source>
        <dbReference type="Google" id="ProtNLM"/>
    </source>
</evidence>
<sequence length="80" mass="8143">MKTILTATAALALLGAPLIASTDATEDLAAAATPATAPACFEQIEGTNAFQRTGAEGCVYYSAPTDGAYHGDDPDHDADR</sequence>
<evidence type="ECO:0000313" key="3">
    <source>
        <dbReference type="Proteomes" id="UP000635853"/>
    </source>
</evidence>
<name>A0ABS1RFI0_9RHOB</name>
<dbReference type="EMBL" id="JAESIL010000033">
    <property type="protein sequence ID" value="MBL3578391.1"/>
    <property type="molecule type" value="Genomic_DNA"/>
</dbReference>
<gene>
    <name evidence="2" type="ORF">JMJ92_09520</name>
</gene>
<dbReference type="RefSeq" id="WP_075783995.1">
    <property type="nucleotide sequence ID" value="NZ_JAESIL010000033.1"/>
</dbReference>
<evidence type="ECO:0000256" key="1">
    <source>
        <dbReference type="SAM" id="SignalP"/>
    </source>
</evidence>